<feature type="region of interest" description="Disordered" evidence="15">
    <location>
        <begin position="1"/>
        <end position="27"/>
    </location>
</feature>
<keyword evidence="8 13" id="KW-0472">Membrane</keyword>
<evidence type="ECO:0000256" key="9">
    <source>
        <dbReference type="ARBA" id="ARBA00023310"/>
    </source>
</evidence>
<name>A0ABN1GT67_9CAUL</name>
<dbReference type="RefSeq" id="WP_343791854.1">
    <property type="nucleotide sequence ID" value="NZ_BAAAGA010000002.1"/>
</dbReference>
<dbReference type="EMBL" id="BAAAGA010000002">
    <property type="protein sequence ID" value="GAA0618824.1"/>
    <property type="molecule type" value="Genomic_DNA"/>
</dbReference>
<keyword evidence="5 13" id="KW-0375">Hydrogen ion transport</keyword>
<keyword evidence="7 13" id="KW-0406">Ion transport</keyword>
<evidence type="ECO:0000313" key="17">
    <source>
        <dbReference type="Proteomes" id="UP001501352"/>
    </source>
</evidence>
<organism evidence="16 17">
    <name type="scientific">Brevundimonas kwangchunensis</name>
    <dbReference type="NCBI Taxonomy" id="322163"/>
    <lineage>
        <taxon>Bacteria</taxon>
        <taxon>Pseudomonadati</taxon>
        <taxon>Pseudomonadota</taxon>
        <taxon>Alphaproteobacteria</taxon>
        <taxon>Caulobacterales</taxon>
        <taxon>Caulobacteraceae</taxon>
        <taxon>Brevundimonas</taxon>
    </lineage>
</organism>
<keyword evidence="3 13" id="KW-0138">CF(0)</keyword>
<keyword evidence="13" id="KW-1003">Cell membrane</keyword>
<comment type="subcellular location">
    <subcellularLocation>
        <location evidence="13">Cell membrane</location>
        <topology evidence="13">Single-pass membrane protein</topology>
    </subcellularLocation>
    <subcellularLocation>
        <location evidence="12">Endomembrane system</location>
        <topology evidence="12">Single-pass membrane protein</topology>
    </subcellularLocation>
</comment>
<evidence type="ECO:0000256" key="12">
    <source>
        <dbReference type="ARBA" id="ARBA00037847"/>
    </source>
</evidence>
<evidence type="ECO:0000256" key="3">
    <source>
        <dbReference type="ARBA" id="ARBA00022547"/>
    </source>
</evidence>
<evidence type="ECO:0000256" key="15">
    <source>
        <dbReference type="SAM" id="MobiDB-lite"/>
    </source>
</evidence>
<evidence type="ECO:0000256" key="6">
    <source>
        <dbReference type="ARBA" id="ARBA00022989"/>
    </source>
</evidence>
<sequence length="187" mass="18866">MAPTPPIDPHGADAHATTAADGHGGGGGLPQFETQHWFGQIAYLLVLFAILYLLISKVFAPRLRRVMDERADTISNAVSTARQVQAEAASQAEAAKAEVAAARSSARATATAAAQRIADEAATRKAADEAAVSARIAEAEAAIGKTRDAAMANVGAIAGDATAAIVERLTGKAPSAAEVAAVVKGAA</sequence>
<proteinExistence type="inferred from homology"/>
<evidence type="ECO:0000256" key="8">
    <source>
        <dbReference type="ARBA" id="ARBA00023136"/>
    </source>
</evidence>
<dbReference type="InterPro" id="IPR050059">
    <property type="entry name" value="ATP_synthase_B_chain"/>
</dbReference>
<evidence type="ECO:0000256" key="13">
    <source>
        <dbReference type="HAMAP-Rule" id="MF_01398"/>
    </source>
</evidence>
<evidence type="ECO:0000256" key="4">
    <source>
        <dbReference type="ARBA" id="ARBA00022692"/>
    </source>
</evidence>
<evidence type="ECO:0000256" key="2">
    <source>
        <dbReference type="ARBA" id="ARBA00022448"/>
    </source>
</evidence>
<feature type="transmembrane region" description="Helical" evidence="13">
    <location>
        <begin position="37"/>
        <end position="55"/>
    </location>
</feature>
<keyword evidence="17" id="KW-1185">Reference proteome</keyword>
<protein>
    <recommendedName>
        <fullName evidence="13">ATP synthase subunit b</fullName>
    </recommendedName>
    <alternativeName>
        <fullName evidence="13">ATP synthase F(0) sector subunit b</fullName>
    </alternativeName>
    <alternativeName>
        <fullName evidence="13">ATPase subunit I</fullName>
    </alternativeName>
    <alternativeName>
        <fullName evidence="13">F-type ATPase subunit b</fullName>
        <shortName evidence="13">F-ATPase subunit b</shortName>
    </alternativeName>
</protein>
<evidence type="ECO:0000256" key="5">
    <source>
        <dbReference type="ARBA" id="ARBA00022781"/>
    </source>
</evidence>
<keyword evidence="6 13" id="KW-1133">Transmembrane helix</keyword>
<comment type="similarity">
    <text evidence="1 13 14">Belongs to the ATPase B chain family.</text>
</comment>
<comment type="function">
    <text evidence="11">Component of the F(0) channel, it forms part of the peripheral stalk, linking F(1) to F(0). The b'-subunit is a diverged and duplicated form of b found in plants and photosynthetic bacteria.</text>
</comment>
<evidence type="ECO:0000313" key="16">
    <source>
        <dbReference type="EMBL" id="GAA0618824.1"/>
    </source>
</evidence>
<dbReference type="Pfam" id="PF00430">
    <property type="entry name" value="ATP-synt_B"/>
    <property type="match status" value="1"/>
</dbReference>
<dbReference type="InterPro" id="IPR002146">
    <property type="entry name" value="ATP_synth_b/b'su_bac/chlpt"/>
</dbReference>
<evidence type="ECO:0000256" key="10">
    <source>
        <dbReference type="ARBA" id="ARBA00025198"/>
    </source>
</evidence>
<keyword evidence="4 13" id="KW-0812">Transmembrane</keyword>
<keyword evidence="2 13" id="KW-0813">Transport</keyword>
<keyword evidence="9 13" id="KW-0066">ATP synthesis</keyword>
<dbReference type="HAMAP" id="MF_01398">
    <property type="entry name" value="ATP_synth_b_bprime"/>
    <property type="match status" value="1"/>
</dbReference>
<evidence type="ECO:0000256" key="7">
    <source>
        <dbReference type="ARBA" id="ARBA00023065"/>
    </source>
</evidence>
<comment type="subunit">
    <text evidence="13">F-type ATPases have 2 components, F(1) - the catalytic core - and F(0) - the membrane proton channel. F(1) has five subunits: alpha(3), beta(3), gamma(1), delta(1), epsilon(1). F(0) has three main subunits: a(1), b(2) and c(10-14). The alpha and beta chains form an alternating ring which encloses part of the gamma chain. F(1) is attached to F(0) by a central stalk formed by the gamma and epsilon chains, while a peripheral stalk is formed by the delta and b chains.</text>
</comment>
<evidence type="ECO:0000256" key="11">
    <source>
        <dbReference type="ARBA" id="ARBA00025614"/>
    </source>
</evidence>
<dbReference type="PANTHER" id="PTHR33445:SF1">
    <property type="entry name" value="ATP SYNTHASE SUBUNIT B"/>
    <property type="match status" value="1"/>
</dbReference>
<evidence type="ECO:0000256" key="14">
    <source>
        <dbReference type="RuleBase" id="RU003848"/>
    </source>
</evidence>
<dbReference type="PANTHER" id="PTHR33445">
    <property type="entry name" value="ATP SYNTHASE SUBUNIT B', CHLOROPLASTIC"/>
    <property type="match status" value="1"/>
</dbReference>
<dbReference type="Proteomes" id="UP001501352">
    <property type="component" value="Unassembled WGS sequence"/>
</dbReference>
<comment type="caution">
    <text evidence="16">The sequence shown here is derived from an EMBL/GenBank/DDBJ whole genome shotgun (WGS) entry which is preliminary data.</text>
</comment>
<gene>
    <name evidence="13" type="primary">atpF</name>
    <name evidence="16" type="ORF">GCM10009422_12800</name>
</gene>
<reference evidence="16 17" key="1">
    <citation type="journal article" date="2019" name="Int. J. Syst. Evol. Microbiol.">
        <title>The Global Catalogue of Microorganisms (GCM) 10K type strain sequencing project: providing services to taxonomists for standard genome sequencing and annotation.</title>
        <authorList>
            <consortium name="The Broad Institute Genomics Platform"/>
            <consortium name="The Broad Institute Genome Sequencing Center for Infectious Disease"/>
            <person name="Wu L."/>
            <person name="Ma J."/>
        </authorList>
    </citation>
    <scope>NUCLEOTIDE SEQUENCE [LARGE SCALE GENOMIC DNA]</scope>
    <source>
        <strain evidence="16 17">JCM 12928</strain>
    </source>
</reference>
<evidence type="ECO:0000256" key="1">
    <source>
        <dbReference type="ARBA" id="ARBA00005513"/>
    </source>
</evidence>
<comment type="function">
    <text evidence="10 13">F(1)F(0) ATP synthase produces ATP from ADP in the presence of a proton or sodium gradient. F-type ATPases consist of two structural domains, F(1) containing the extramembraneous catalytic core and F(0) containing the membrane proton channel, linked together by a central stalk and a peripheral stalk. During catalysis, ATP synthesis in the catalytic domain of F(1) is coupled via a rotary mechanism of the central stalk subunits to proton translocation.</text>
</comment>
<accession>A0ABN1GT67</accession>